<feature type="chain" id="PRO_5012642932" evidence="1">
    <location>
        <begin position="24"/>
        <end position="143"/>
    </location>
</feature>
<evidence type="ECO:0000313" key="3">
    <source>
        <dbReference type="Proteomes" id="UP000242146"/>
    </source>
</evidence>
<keyword evidence="1" id="KW-0732">Signal</keyword>
<accession>A0A1X2GKJ4</accession>
<comment type="caution">
    <text evidence="2">The sequence shown here is derived from an EMBL/GenBank/DDBJ whole genome shotgun (WGS) entry which is preliminary data.</text>
</comment>
<gene>
    <name evidence="2" type="ORF">DM01DRAFT_135452</name>
</gene>
<proteinExistence type="predicted"/>
<sequence length="143" mass="15834">MMICGPLCVLFIILCGTLSSVLGDRIIIHQPTEKQTFTPGSDMLIDYAVQFEGMARLGSTMVTIMKPDFTIINFLPKGRWVNDNGDRRGTNVTWTIPETMEPGDYVVHVAGPSSYMCSVNNNGQPPYTRCASYIMADQSFTIV</sequence>
<evidence type="ECO:0000313" key="2">
    <source>
        <dbReference type="EMBL" id="ORX55814.1"/>
    </source>
</evidence>
<dbReference type="Proteomes" id="UP000242146">
    <property type="component" value="Unassembled WGS sequence"/>
</dbReference>
<evidence type="ECO:0000256" key="1">
    <source>
        <dbReference type="SAM" id="SignalP"/>
    </source>
</evidence>
<dbReference type="OrthoDB" id="2277867at2759"/>
<feature type="signal peptide" evidence="1">
    <location>
        <begin position="1"/>
        <end position="23"/>
    </location>
</feature>
<reference evidence="2 3" key="1">
    <citation type="submission" date="2016-07" db="EMBL/GenBank/DDBJ databases">
        <title>Pervasive Adenine N6-methylation of Active Genes in Fungi.</title>
        <authorList>
            <consortium name="DOE Joint Genome Institute"/>
            <person name="Mondo S.J."/>
            <person name="Dannebaum R.O."/>
            <person name="Kuo R.C."/>
            <person name="Labutti K."/>
            <person name="Haridas S."/>
            <person name="Kuo A."/>
            <person name="Salamov A."/>
            <person name="Ahrendt S.R."/>
            <person name="Lipzen A."/>
            <person name="Sullivan W."/>
            <person name="Andreopoulos W.B."/>
            <person name="Clum A."/>
            <person name="Lindquist E."/>
            <person name="Daum C."/>
            <person name="Ramamoorthy G.K."/>
            <person name="Gryganskyi A."/>
            <person name="Culley D."/>
            <person name="Magnuson J.K."/>
            <person name="James T.Y."/>
            <person name="O'Malley M.A."/>
            <person name="Stajich J.E."/>
            <person name="Spatafora J.W."/>
            <person name="Visel A."/>
            <person name="Grigoriev I.V."/>
        </authorList>
    </citation>
    <scope>NUCLEOTIDE SEQUENCE [LARGE SCALE GENOMIC DNA]</scope>
    <source>
        <strain evidence="2 3">NRRL 3301</strain>
    </source>
</reference>
<protein>
    <submittedName>
        <fullName evidence="2">Uncharacterized protein</fullName>
    </submittedName>
</protein>
<dbReference type="AlphaFoldDB" id="A0A1X2GKJ4"/>
<organism evidence="2 3">
    <name type="scientific">Hesseltinella vesiculosa</name>
    <dbReference type="NCBI Taxonomy" id="101127"/>
    <lineage>
        <taxon>Eukaryota</taxon>
        <taxon>Fungi</taxon>
        <taxon>Fungi incertae sedis</taxon>
        <taxon>Mucoromycota</taxon>
        <taxon>Mucoromycotina</taxon>
        <taxon>Mucoromycetes</taxon>
        <taxon>Mucorales</taxon>
        <taxon>Cunninghamellaceae</taxon>
        <taxon>Hesseltinella</taxon>
    </lineage>
</organism>
<name>A0A1X2GKJ4_9FUNG</name>
<dbReference type="EMBL" id="MCGT01000011">
    <property type="protein sequence ID" value="ORX55814.1"/>
    <property type="molecule type" value="Genomic_DNA"/>
</dbReference>
<keyword evidence="3" id="KW-1185">Reference proteome</keyword>